<evidence type="ECO:0000313" key="1">
    <source>
        <dbReference type="Proteomes" id="UP000790787"/>
    </source>
</evidence>
<keyword evidence="1" id="KW-1185">Reference proteome</keyword>
<dbReference type="RefSeq" id="XP_075088077.1">
    <property type="nucleotide sequence ID" value="XM_075231976.1"/>
</dbReference>
<gene>
    <name evidence="2" type="primary">LOC142170149</name>
</gene>
<organism evidence="1 2">
    <name type="scientific">Nicotiana tabacum</name>
    <name type="common">Common tobacco</name>
    <dbReference type="NCBI Taxonomy" id="4097"/>
    <lineage>
        <taxon>Eukaryota</taxon>
        <taxon>Viridiplantae</taxon>
        <taxon>Streptophyta</taxon>
        <taxon>Embryophyta</taxon>
        <taxon>Tracheophyta</taxon>
        <taxon>Spermatophyta</taxon>
        <taxon>Magnoliopsida</taxon>
        <taxon>eudicotyledons</taxon>
        <taxon>Gunneridae</taxon>
        <taxon>Pentapetalae</taxon>
        <taxon>asterids</taxon>
        <taxon>lamiids</taxon>
        <taxon>Solanales</taxon>
        <taxon>Solanaceae</taxon>
        <taxon>Nicotianoideae</taxon>
        <taxon>Nicotianeae</taxon>
        <taxon>Nicotiana</taxon>
    </lineage>
</organism>
<reference evidence="1" key="1">
    <citation type="journal article" date="2014" name="Nat. Commun.">
        <title>The tobacco genome sequence and its comparison with those of tomato and potato.</title>
        <authorList>
            <person name="Sierro N."/>
            <person name="Battey J.N."/>
            <person name="Ouadi S."/>
            <person name="Bakaher N."/>
            <person name="Bovet L."/>
            <person name="Willig A."/>
            <person name="Goepfert S."/>
            <person name="Peitsch M.C."/>
            <person name="Ivanov N.V."/>
        </authorList>
    </citation>
    <scope>NUCLEOTIDE SEQUENCE [LARGE SCALE GENOMIC DNA]</scope>
</reference>
<reference evidence="2" key="2">
    <citation type="submission" date="2025-08" db="UniProtKB">
        <authorList>
            <consortium name="RefSeq"/>
        </authorList>
    </citation>
    <scope>IDENTIFICATION</scope>
    <source>
        <tissue evidence="2">Leaf</tissue>
    </source>
</reference>
<evidence type="ECO:0000313" key="2">
    <source>
        <dbReference type="RefSeq" id="XP_075088077.1"/>
    </source>
</evidence>
<accession>A0AC58SSX8</accession>
<dbReference type="Proteomes" id="UP000790787">
    <property type="component" value="Chromosome 16"/>
</dbReference>
<name>A0AC58SSX8_TOBAC</name>
<sequence>MVSLHCVCVDRLQPHFSVHFRENKVSSGDLHNIEVDPVEYKIDALSDELLVAILSYLSVKKAATTCLVSRRWRYLWQYTSGCLEIYDRDKRTRDPNVEHEFVKLEVKVFELNLATGGGFVVGLRYYHFPDIEKLSSKLKISRFCCNLKSLNLVNIGVKEEVVHFFLSNCPCLEKVRVSGSKCLQNLKVTGPLPSLKFVELSWCYNVESLEVDASNLESFTYIGPYILVPFENLPKLSELSIGHQYCHSFIFDADKHTRYSSKLRKLRLIVPPQALWSRLTSSYPDNFPRLDNLKVLELDLMLKACESLLFFTFLVNASPLLSNFTARIQYTGVLAEEVVKIIGLTGCRSDFNLALHLLGIGESLKEMILQPTNERHHYKVKEMAATLMEKQSKQLEQRLPPGAKLVML</sequence>
<protein>
    <submittedName>
        <fullName evidence="2">F-box/FBD/LRR-repeat protein At4g26340-like</fullName>
    </submittedName>
</protein>
<proteinExistence type="predicted"/>